<dbReference type="PANTHER" id="PTHR45712">
    <property type="entry name" value="AGAP008170-PA"/>
    <property type="match status" value="1"/>
</dbReference>
<evidence type="ECO:0000313" key="4">
    <source>
        <dbReference type="EnsemblMetazoa" id="AEPI015336-PA"/>
    </source>
</evidence>
<evidence type="ECO:0000256" key="1">
    <source>
        <dbReference type="ARBA" id="ARBA00022614"/>
    </source>
</evidence>
<protein>
    <recommendedName>
        <fullName evidence="6">Leucine rich immune protein (Coil-less)</fullName>
    </recommendedName>
</protein>
<dbReference type="Pfam" id="PF13855">
    <property type="entry name" value="LRR_8"/>
    <property type="match status" value="1"/>
</dbReference>
<evidence type="ECO:0000256" key="2">
    <source>
        <dbReference type="ARBA" id="ARBA00022737"/>
    </source>
</evidence>
<keyword evidence="1" id="KW-0433">Leucine-rich repeat</keyword>
<evidence type="ECO:0008006" key="6">
    <source>
        <dbReference type="Google" id="ProtNLM"/>
    </source>
</evidence>
<dbReference type="InterPro" id="IPR032675">
    <property type="entry name" value="LRR_dom_sf"/>
</dbReference>
<feature type="chain" id="PRO_5012783097" description="Leucine rich immune protein (Coil-less)" evidence="3">
    <location>
        <begin position="19"/>
        <end position="422"/>
    </location>
</feature>
<dbReference type="AlphaFoldDB" id="A0A240PL12"/>
<dbReference type="PANTHER" id="PTHR45712:SF22">
    <property type="entry name" value="INSULIN-LIKE GROWTH FACTOR-BINDING PROTEIN COMPLEX ACID LABILE SUBUNIT"/>
    <property type="match status" value="1"/>
</dbReference>
<dbReference type="Proteomes" id="UP000075885">
    <property type="component" value="Unassembled WGS sequence"/>
</dbReference>
<dbReference type="GO" id="GO:0005615">
    <property type="term" value="C:extracellular space"/>
    <property type="evidence" value="ECO:0007669"/>
    <property type="project" value="TreeGrafter"/>
</dbReference>
<dbReference type="SUPFAM" id="SSF52058">
    <property type="entry name" value="L domain-like"/>
    <property type="match status" value="1"/>
</dbReference>
<reference evidence="5" key="1">
    <citation type="submission" date="2013-03" db="EMBL/GenBank/DDBJ databases">
        <title>The Genome Sequence of Anopheles epiroticus epiroticus2.</title>
        <authorList>
            <consortium name="The Broad Institute Genomics Platform"/>
            <person name="Neafsey D.E."/>
            <person name="Howell P."/>
            <person name="Walker B."/>
            <person name="Young S.K."/>
            <person name="Zeng Q."/>
            <person name="Gargeya S."/>
            <person name="Fitzgerald M."/>
            <person name="Haas B."/>
            <person name="Abouelleil A."/>
            <person name="Allen A.W."/>
            <person name="Alvarado L."/>
            <person name="Arachchi H.M."/>
            <person name="Berlin A.M."/>
            <person name="Chapman S.B."/>
            <person name="Gainer-Dewar J."/>
            <person name="Goldberg J."/>
            <person name="Griggs A."/>
            <person name="Gujja S."/>
            <person name="Hansen M."/>
            <person name="Howarth C."/>
            <person name="Imamovic A."/>
            <person name="Ireland A."/>
            <person name="Larimer J."/>
            <person name="McCowan C."/>
            <person name="Murphy C."/>
            <person name="Pearson M."/>
            <person name="Poon T.W."/>
            <person name="Priest M."/>
            <person name="Roberts A."/>
            <person name="Saif S."/>
            <person name="Shea T."/>
            <person name="Sisk P."/>
            <person name="Sykes S."/>
            <person name="Wortman J."/>
            <person name="Nusbaum C."/>
            <person name="Birren B."/>
        </authorList>
    </citation>
    <scope>NUCLEOTIDE SEQUENCE [LARGE SCALE GENOMIC DNA]</scope>
    <source>
        <strain evidence="5">Epiroticus2</strain>
    </source>
</reference>
<reference evidence="4" key="2">
    <citation type="submission" date="2020-05" db="UniProtKB">
        <authorList>
            <consortium name="EnsemblMetazoa"/>
        </authorList>
    </citation>
    <scope>IDENTIFICATION</scope>
    <source>
        <strain evidence="4">Epiroticus2</strain>
    </source>
</reference>
<feature type="signal peptide" evidence="3">
    <location>
        <begin position="1"/>
        <end position="18"/>
    </location>
</feature>
<dbReference type="InterPro" id="IPR001611">
    <property type="entry name" value="Leu-rich_rpt"/>
</dbReference>
<sequence length="422" mass="47923">MTLLSIYRLLLVLHTVHRFGSMRLQCSREFCYFYDLTSNEDTFAYRYIPPNVDILTVENALMEHLDHSMLQGVPSFIDHVMVTNSYALRWVSVPKAVNSLMISTSSLQRIDIETNSTLSYLGIAVCNLVKVPITVQNAQMLEWLHITSCKLQGLNLASLCENGRLRVLNLMANKIRYVVNTSTRYCALYDTLASLTLSENLLTTVNMELFNVLGRMDSLHLQNNKIRALLGQLIHSMLAEVRLDGNKLKDVDLCEWVVPSLSIILLDRNNITMIPKCVKNITSVSMLTLRSNRLSTFTIESLAGMNALRELDISCNKLTTVTLSTEHFPADLEVINMDYNNLTALDLSFIPARSLEVRVSYNLISRFDVNATSRNVSQLSMYQNPIICAWHTPFLWGRDRCNQTDGSVLLVHNEHLRNACHN</sequence>
<dbReference type="STRING" id="199890.A0A240PL12"/>
<dbReference type="InterPro" id="IPR050333">
    <property type="entry name" value="SLRP"/>
</dbReference>
<keyword evidence="2" id="KW-0677">Repeat</keyword>
<dbReference type="Gene3D" id="3.80.10.10">
    <property type="entry name" value="Ribonuclease Inhibitor"/>
    <property type="match status" value="2"/>
</dbReference>
<dbReference type="EnsemblMetazoa" id="AEPI015336-RA">
    <property type="protein sequence ID" value="AEPI015336-PA"/>
    <property type="gene ID" value="AEPI015336"/>
</dbReference>
<evidence type="ECO:0000256" key="3">
    <source>
        <dbReference type="SAM" id="SignalP"/>
    </source>
</evidence>
<accession>A0A240PL12</accession>
<keyword evidence="3" id="KW-0732">Signal</keyword>
<dbReference type="VEuPathDB" id="VectorBase:AEPI015336"/>
<evidence type="ECO:0000313" key="5">
    <source>
        <dbReference type="Proteomes" id="UP000075885"/>
    </source>
</evidence>
<organism evidence="4 5">
    <name type="scientific">Anopheles epiroticus</name>
    <dbReference type="NCBI Taxonomy" id="199890"/>
    <lineage>
        <taxon>Eukaryota</taxon>
        <taxon>Metazoa</taxon>
        <taxon>Ecdysozoa</taxon>
        <taxon>Arthropoda</taxon>
        <taxon>Hexapoda</taxon>
        <taxon>Insecta</taxon>
        <taxon>Pterygota</taxon>
        <taxon>Neoptera</taxon>
        <taxon>Endopterygota</taxon>
        <taxon>Diptera</taxon>
        <taxon>Nematocera</taxon>
        <taxon>Culicoidea</taxon>
        <taxon>Culicidae</taxon>
        <taxon>Anophelinae</taxon>
        <taxon>Anopheles</taxon>
    </lineage>
</organism>
<keyword evidence="5" id="KW-1185">Reference proteome</keyword>
<proteinExistence type="predicted"/>
<name>A0A240PL12_9DIPT</name>